<reference evidence="1 2" key="1">
    <citation type="submission" date="2015-07" db="EMBL/GenBank/DDBJ databases">
        <title>The genome of Dufourea novaeangliae.</title>
        <authorList>
            <person name="Pan H."/>
            <person name="Kapheim K."/>
        </authorList>
    </citation>
    <scope>NUCLEOTIDE SEQUENCE [LARGE SCALE GENOMIC DNA]</scope>
    <source>
        <strain evidence="1">0120121106</strain>
        <tissue evidence="1">Whole body</tissue>
    </source>
</reference>
<name>A0A154PBC9_DUFNO</name>
<organism evidence="1 2">
    <name type="scientific">Dufourea novaeangliae</name>
    <name type="common">Sweat bee</name>
    <dbReference type="NCBI Taxonomy" id="178035"/>
    <lineage>
        <taxon>Eukaryota</taxon>
        <taxon>Metazoa</taxon>
        <taxon>Ecdysozoa</taxon>
        <taxon>Arthropoda</taxon>
        <taxon>Hexapoda</taxon>
        <taxon>Insecta</taxon>
        <taxon>Pterygota</taxon>
        <taxon>Neoptera</taxon>
        <taxon>Endopterygota</taxon>
        <taxon>Hymenoptera</taxon>
        <taxon>Apocrita</taxon>
        <taxon>Aculeata</taxon>
        <taxon>Apoidea</taxon>
        <taxon>Anthophila</taxon>
        <taxon>Halictidae</taxon>
        <taxon>Rophitinae</taxon>
        <taxon>Dufourea</taxon>
    </lineage>
</organism>
<dbReference type="EMBL" id="KQ434850">
    <property type="protein sequence ID" value="KZC08558.1"/>
    <property type="molecule type" value="Genomic_DNA"/>
</dbReference>
<evidence type="ECO:0000313" key="1">
    <source>
        <dbReference type="EMBL" id="KZC08558.1"/>
    </source>
</evidence>
<proteinExistence type="predicted"/>
<evidence type="ECO:0000313" key="2">
    <source>
        <dbReference type="Proteomes" id="UP000076502"/>
    </source>
</evidence>
<protein>
    <submittedName>
        <fullName evidence="1">Uncharacterized protein</fullName>
    </submittedName>
</protein>
<gene>
    <name evidence="1" type="ORF">WN55_10905</name>
</gene>
<sequence length="112" mass="12804">MQHGGCDKGTRLCLGTRELSTNQIKRITSIGRNDTTKSVQDIPRPSKITRATGGHNIVIGRREYHRRTTQLSRVEPEFSLCFSITCPFLCSELYKGKLSRLEFRAKNYIVRC</sequence>
<accession>A0A154PBC9</accession>
<dbReference type="Proteomes" id="UP000076502">
    <property type="component" value="Unassembled WGS sequence"/>
</dbReference>
<keyword evidence="2" id="KW-1185">Reference proteome</keyword>
<dbReference type="AlphaFoldDB" id="A0A154PBC9"/>